<dbReference type="Pfam" id="PF00297">
    <property type="entry name" value="Ribosomal_L3"/>
    <property type="match status" value="1"/>
</dbReference>
<dbReference type="AlphaFoldDB" id="K1XZD6"/>
<dbReference type="PANTHER" id="PTHR11229:SF16">
    <property type="entry name" value="LARGE RIBOSOMAL SUBUNIT PROTEIN UL3C"/>
    <property type="match status" value="1"/>
</dbReference>
<evidence type="ECO:0000313" key="9">
    <source>
        <dbReference type="EMBL" id="EKD25673.1"/>
    </source>
</evidence>
<dbReference type="GO" id="GO:0003735">
    <property type="term" value="F:structural constituent of ribosome"/>
    <property type="evidence" value="ECO:0007669"/>
    <property type="project" value="InterPro"/>
</dbReference>
<protein>
    <recommendedName>
        <fullName evidence="6">Large ribosomal subunit protein uL3</fullName>
    </recommendedName>
    <alternativeName>
        <fullName evidence="7">50S ribosomal protein L3</fullName>
    </alternativeName>
</protein>
<evidence type="ECO:0000256" key="4">
    <source>
        <dbReference type="ARBA" id="ARBA00022980"/>
    </source>
</evidence>
<feature type="compositionally biased region" description="Basic residues" evidence="8">
    <location>
        <begin position="140"/>
        <end position="154"/>
    </location>
</feature>
<evidence type="ECO:0000256" key="3">
    <source>
        <dbReference type="ARBA" id="ARBA00022884"/>
    </source>
</evidence>
<dbReference type="GO" id="GO:0019843">
    <property type="term" value="F:rRNA binding"/>
    <property type="evidence" value="ECO:0007669"/>
    <property type="project" value="UniProtKB-KW"/>
</dbReference>
<evidence type="ECO:0000256" key="1">
    <source>
        <dbReference type="ARBA" id="ARBA00006540"/>
    </source>
</evidence>
<keyword evidence="4" id="KW-0689">Ribosomal protein</keyword>
<evidence type="ECO:0000256" key="6">
    <source>
        <dbReference type="ARBA" id="ARBA00035243"/>
    </source>
</evidence>
<dbReference type="InterPro" id="IPR000597">
    <property type="entry name" value="Ribosomal_uL3"/>
</dbReference>
<name>K1XZD6_9BACT</name>
<dbReference type="Gene3D" id="2.40.30.10">
    <property type="entry name" value="Translation factors"/>
    <property type="match status" value="1"/>
</dbReference>
<dbReference type="GO" id="GO:0022625">
    <property type="term" value="C:cytosolic large ribosomal subunit"/>
    <property type="evidence" value="ECO:0007669"/>
    <property type="project" value="TreeGrafter"/>
</dbReference>
<accession>K1XZD6</accession>
<feature type="region of interest" description="Disordered" evidence="8">
    <location>
        <begin position="130"/>
        <end position="156"/>
    </location>
</feature>
<keyword evidence="5" id="KW-0687">Ribonucleoprotein</keyword>
<dbReference type="InterPro" id="IPR044892">
    <property type="entry name" value="Ribosomal_L3_dom_3_arc_sf"/>
</dbReference>
<reference evidence="9" key="1">
    <citation type="journal article" date="2012" name="Science">
        <title>Fermentation, hydrogen, and sulfur metabolism in multiple uncultivated bacterial phyla.</title>
        <authorList>
            <person name="Wrighton K.C."/>
            <person name="Thomas B.C."/>
            <person name="Sharon I."/>
            <person name="Miller C.S."/>
            <person name="Castelle C.J."/>
            <person name="VerBerkmoes N.C."/>
            <person name="Wilkins M.J."/>
            <person name="Hettich R.L."/>
            <person name="Lipton M.S."/>
            <person name="Williams K.H."/>
            <person name="Long P.E."/>
            <person name="Banfield J.F."/>
        </authorList>
    </citation>
    <scope>NUCLEOTIDE SEQUENCE [LARGE SCALE GENOMIC DNA]</scope>
</reference>
<gene>
    <name evidence="9" type="ORF">ACD_80C00004G0005</name>
</gene>
<dbReference type="GO" id="GO:0006412">
    <property type="term" value="P:translation"/>
    <property type="evidence" value="ECO:0007669"/>
    <property type="project" value="InterPro"/>
</dbReference>
<dbReference type="EMBL" id="AMFJ01036011">
    <property type="protein sequence ID" value="EKD25673.1"/>
    <property type="molecule type" value="Genomic_DNA"/>
</dbReference>
<dbReference type="InterPro" id="IPR019927">
    <property type="entry name" value="Ribosomal_uL3_bac/org-type"/>
</dbReference>
<sequence>MNKGWLIVVKKEMTKMWIENNFVPVTLVQLVPQEIVRYKTQEKDGYVSAVVGVEKKELKKDKGQKISYKIMQEYKVDDTFLSAHQAGSLLDLSLLEGVVTVDVTGIAKGKGFQGMVKKFHIKGGGATHGHKFTRTGWSKGNRKPRRTLKGHPHAGHLGTQQVTLKNISIIDKITKDHETLVVLKGSIPGAYNSLLTLTII</sequence>
<keyword evidence="2" id="KW-0699">rRNA-binding</keyword>
<organism evidence="9">
    <name type="scientific">uncultured bacterium</name>
    <name type="common">gcode 4</name>
    <dbReference type="NCBI Taxonomy" id="1234023"/>
    <lineage>
        <taxon>Bacteria</taxon>
        <taxon>environmental samples</taxon>
    </lineage>
</organism>
<proteinExistence type="inferred from homology"/>
<evidence type="ECO:0000256" key="8">
    <source>
        <dbReference type="SAM" id="MobiDB-lite"/>
    </source>
</evidence>
<dbReference type="PANTHER" id="PTHR11229">
    <property type="entry name" value="50S RIBOSOMAL PROTEIN L3"/>
    <property type="match status" value="1"/>
</dbReference>
<evidence type="ECO:0000256" key="7">
    <source>
        <dbReference type="ARBA" id="ARBA00035457"/>
    </source>
</evidence>
<evidence type="ECO:0000256" key="5">
    <source>
        <dbReference type="ARBA" id="ARBA00023274"/>
    </source>
</evidence>
<evidence type="ECO:0000256" key="2">
    <source>
        <dbReference type="ARBA" id="ARBA00022730"/>
    </source>
</evidence>
<dbReference type="SUPFAM" id="SSF50447">
    <property type="entry name" value="Translation proteins"/>
    <property type="match status" value="1"/>
</dbReference>
<keyword evidence="3" id="KW-0694">RNA-binding</keyword>
<dbReference type="InterPro" id="IPR009000">
    <property type="entry name" value="Transl_B-barrel_sf"/>
</dbReference>
<comment type="caution">
    <text evidence="9">The sequence shown here is derived from an EMBL/GenBank/DDBJ whole genome shotgun (WGS) entry which is preliminary data.</text>
</comment>
<comment type="similarity">
    <text evidence="1">Belongs to the universal ribosomal protein uL3 family.</text>
</comment>
<dbReference type="Gene3D" id="4.10.960.10">
    <property type="entry name" value="Ribosomal protein L3, domain 3"/>
    <property type="match status" value="1"/>
</dbReference>